<evidence type="ECO:0000259" key="1">
    <source>
        <dbReference type="Pfam" id="PF05685"/>
    </source>
</evidence>
<dbReference type="Gene3D" id="3.90.1570.10">
    <property type="entry name" value="tt1808, chain A"/>
    <property type="match status" value="1"/>
</dbReference>
<feature type="domain" description="Putative restriction endonuclease" evidence="1">
    <location>
        <begin position="13"/>
        <end position="185"/>
    </location>
</feature>
<organism evidence="2 3">
    <name type="scientific">Paenibacillus chartarius</name>
    <dbReference type="NCBI Taxonomy" id="747481"/>
    <lineage>
        <taxon>Bacteria</taxon>
        <taxon>Bacillati</taxon>
        <taxon>Bacillota</taxon>
        <taxon>Bacilli</taxon>
        <taxon>Bacillales</taxon>
        <taxon>Paenibacillaceae</taxon>
        <taxon>Paenibacillus</taxon>
    </lineage>
</organism>
<dbReference type="SUPFAM" id="SSF52980">
    <property type="entry name" value="Restriction endonuclease-like"/>
    <property type="match status" value="1"/>
</dbReference>
<accession>A0ABV6DIS3</accession>
<dbReference type="RefSeq" id="WP_377469737.1">
    <property type="nucleotide sequence ID" value="NZ_JBHLWN010000031.1"/>
</dbReference>
<reference evidence="2 3" key="1">
    <citation type="submission" date="2024-09" db="EMBL/GenBank/DDBJ databases">
        <authorList>
            <person name="Sun Q."/>
            <person name="Mori K."/>
        </authorList>
    </citation>
    <scope>NUCLEOTIDE SEQUENCE [LARGE SCALE GENOMIC DNA]</scope>
    <source>
        <strain evidence="2 3">CCM 7759</strain>
    </source>
</reference>
<evidence type="ECO:0000313" key="3">
    <source>
        <dbReference type="Proteomes" id="UP001589776"/>
    </source>
</evidence>
<proteinExistence type="predicted"/>
<evidence type="ECO:0000313" key="2">
    <source>
        <dbReference type="EMBL" id="MFC0212551.1"/>
    </source>
</evidence>
<dbReference type="GO" id="GO:0004519">
    <property type="term" value="F:endonuclease activity"/>
    <property type="evidence" value="ECO:0007669"/>
    <property type="project" value="UniProtKB-KW"/>
</dbReference>
<keyword evidence="2" id="KW-0378">Hydrolase</keyword>
<sequence>MSMPLEKRLYTYADYCTWPDEERVELIDGVMHNMSPAPNRRHQEILGALHGQFWTYLQGKSCKVYMSPFDVRLPRGDEPDEQVMTVVQPDLSVICDRNKLDDKGCRGAPDLVVEILSPSNPKHDLVRKLRLYERAGVREYWVVFPLDRIVQVYGLNDRGSYELTQFGGVKDTIEVGILPGLGVALETVFAE</sequence>
<dbReference type="InterPro" id="IPR011335">
    <property type="entry name" value="Restrct_endonuc-II-like"/>
</dbReference>
<dbReference type="InterPro" id="IPR008538">
    <property type="entry name" value="Uma2"/>
</dbReference>
<keyword evidence="2" id="KW-0255">Endonuclease</keyword>
<protein>
    <submittedName>
        <fullName evidence="2">Uma2 family endonuclease</fullName>
    </submittedName>
</protein>
<keyword evidence="3" id="KW-1185">Reference proteome</keyword>
<name>A0ABV6DIS3_9BACL</name>
<dbReference type="InterPro" id="IPR012296">
    <property type="entry name" value="Nuclease_put_TT1808"/>
</dbReference>
<dbReference type="PANTHER" id="PTHR36558">
    <property type="entry name" value="GLR1098 PROTEIN"/>
    <property type="match status" value="1"/>
</dbReference>
<comment type="caution">
    <text evidence="2">The sequence shown here is derived from an EMBL/GenBank/DDBJ whole genome shotgun (WGS) entry which is preliminary data.</text>
</comment>
<dbReference type="CDD" id="cd06260">
    <property type="entry name" value="DUF820-like"/>
    <property type="match status" value="1"/>
</dbReference>
<dbReference type="Proteomes" id="UP001589776">
    <property type="component" value="Unassembled WGS sequence"/>
</dbReference>
<dbReference type="PANTHER" id="PTHR36558:SF1">
    <property type="entry name" value="RESTRICTION ENDONUCLEASE DOMAIN-CONTAINING PROTEIN-RELATED"/>
    <property type="match status" value="1"/>
</dbReference>
<gene>
    <name evidence="2" type="ORF">ACFFK0_08755</name>
</gene>
<dbReference type="Pfam" id="PF05685">
    <property type="entry name" value="Uma2"/>
    <property type="match status" value="1"/>
</dbReference>
<dbReference type="EMBL" id="JBHLWN010000031">
    <property type="protein sequence ID" value="MFC0212551.1"/>
    <property type="molecule type" value="Genomic_DNA"/>
</dbReference>
<keyword evidence="2" id="KW-0540">Nuclease</keyword>